<evidence type="ECO:0000313" key="2">
    <source>
        <dbReference type="Proteomes" id="UP000816034"/>
    </source>
</evidence>
<keyword evidence="2" id="KW-1185">Reference proteome</keyword>
<protein>
    <submittedName>
        <fullName evidence="1">Uncharacterized protein</fullName>
    </submittedName>
</protein>
<dbReference type="EMBL" id="PYSW02000043">
    <property type="protein sequence ID" value="KAG2374704.1"/>
    <property type="molecule type" value="Genomic_DNA"/>
</dbReference>
<dbReference type="SUPFAM" id="SSF49899">
    <property type="entry name" value="Concanavalin A-like lectins/glucanases"/>
    <property type="match status" value="1"/>
</dbReference>
<dbReference type="Gene3D" id="2.60.120.200">
    <property type="match status" value="1"/>
</dbReference>
<dbReference type="RefSeq" id="XP_044543878.1">
    <property type="nucleotide sequence ID" value="XM_044685993.1"/>
</dbReference>
<organism evidence="1 2">
    <name type="scientific">Naegleria lovaniensis</name>
    <name type="common">Amoeba</name>
    <dbReference type="NCBI Taxonomy" id="51637"/>
    <lineage>
        <taxon>Eukaryota</taxon>
        <taxon>Discoba</taxon>
        <taxon>Heterolobosea</taxon>
        <taxon>Tetramitia</taxon>
        <taxon>Eutetramitia</taxon>
        <taxon>Vahlkampfiidae</taxon>
        <taxon>Naegleria</taxon>
    </lineage>
</organism>
<reference evidence="1 2" key="1">
    <citation type="journal article" date="2018" name="BMC Genomics">
        <title>The genome of Naegleria lovaniensis, the basis for a comparative approach to unravel pathogenicity factors of the human pathogenic amoeba N. fowleri.</title>
        <authorList>
            <person name="Liechti N."/>
            <person name="Schurch N."/>
            <person name="Bruggmann R."/>
            <person name="Wittwer M."/>
        </authorList>
    </citation>
    <scope>NUCLEOTIDE SEQUENCE [LARGE SCALE GENOMIC DNA]</scope>
    <source>
        <strain evidence="1 2">ATCC 30569</strain>
    </source>
</reference>
<name>A0AA88KFQ3_NAELO</name>
<sequence>MFPRRNRYSSNHDPPRSDNLFSLITEGPFRLSIHDNPLKNVRHLGGVMNIHSDRPSNPTQFACLPSELFGVILTFSGIQCLSLLSTLNRTSFEKFENEDDLVYKILLQTLMKKDEAHVEQVREKLGFTYKYSLKQLVRRCNRALGNGNYLFDTLHLSSGDEEEEYGEVANTTELETKCELCQVKIPEFEILSLTQCTVEMNVYIGKPSNGTLIKLGNESFTLSLEMEDSILKLVENCSTLLAHQYICFNEWTHIAIITSPSPYSSNYYSLRLLLNGIEMNVLDRCTAPSDVTRVDFLTCWQNQELKKPLIGKFTEVRVWNCSKQTNDITKNIQARLNPFVKSVNMDHLMLYFYPDLEDEDCETCVKNKSPLKDMKSLDNHLIISPNVKIRKIEARQPGFFDDLCNIL</sequence>
<proteinExistence type="predicted"/>
<dbReference type="InterPro" id="IPR013320">
    <property type="entry name" value="ConA-like_dom_sf"/>
</dbReference>
<dbReference type="GeneID" id="68102902"/>
<evidence type="ECO:0000313" key="1">
    <source>
        <dbReference type="EMBL" id="KAG2374704.1"/>
    </source>
</evidence>
<dbReference type="AlphaFoldDB" id="A0AA88KFQ3"/>
<gene>
    <name evidence="1" type="ORF">C9374_010448</name>
</gene>
<accession>A0AA88KFQ3</accession>
<comment type="caution">
    <text evidence="1">The sequence shown here is derived from an EMBL/GenBank/DDBJ whole genome shotgun (WGS) entry which is preliminary data.</text>
</comment>
<dbReference type="Proteomes" id="UP000816034">
    <property type="component" value="Unassembled WGS sequence"/>
</dbReference>